<keyword evidence="7 8" id="KW-0472">Membrane</keyword>
<proteinExistence type="predicted"/>
<dbReference type="GO" id="GO:0009372">
    <property type="term" value="P:quorum sensing"/>
    <property type="evidence" value="ECO:0007669"/>
    <property type="project" value="UniProtKB-KW"/>
</dbReference>
<accession>A0A089M5G4</accession>
<feature type="transmembrane region" description="Helical" evidence="8">
    <location>
        <begin position="143"/>
        <end position="170"/>
    </location>
</feature>
<keyword evidence="2" id="KW-0673">Quorum sensing</keyword>
<dbReference type="AlphaFoldDB" id="A0A089M5G4"/>
<gene>
    <name evidence="9" type="ORF">PGRAT_13070</name>
</gene>
<dbReference type="GO" id="GO:0006508">
    <property type="term" value="P:proteolysis"/>
    <property type="evidence" value="ECO:0007669"/>
    <property type="project" value="UniProtKB-KW"/>
</dbReference>
<dbReference type="KEGG" id="pgm:PGRAT_13070"/>
<keyword evidence="3" id="KW-0645">Protease</keyword>
<evidence type="ECO:0000256" key="2">
    <source>
        <dbReference type="ARBA" id="ARBA00022654"/>
    </source>
</evidence>
<evidence type="ECO:0000256" key="1">
    <source>
        <dbReference type="ARBA" id="ARBA00022475"/>
    </source>
</evidence>
<dbReference type="eggNOG" id="COG4512">
    <property type="taxonomic scope" value="Bacteria"/>
</dbReference>
<dbReference type="Pfam" id="PF04647">
    <property type="entry name" value="AgrB"/>
    <property type="match status" value="1"/>
</dbReference>
<keyword evidence="1" id="KW-1003">Cell membrane</keyword>
<evidence type="ECO:0000313" key="9">
    <source>
        <dbReference type="EMBL" id="AIQ68442.1"/>
    </source>
</evidence>
<reference evidence="9 10" key="1">
    <citation type="submission" date="2014-08" db="EMBL/GenBank/DDBJ databases">
        <title>Comparative genomics of the Paenibacillus odorifer group.</title>
        <authorList>
            <person name="den Bakker H.C."/>
            <person name="Tsai Y.-C."/>
            <person name="Martin N."/>
            <person name="Korlach J."/>
            <person name="Wiedmann M."/>
        </authorList>
    </citation>
    <scope>NUCLEOTIDE SEQUENCE [LARGE SCALE GENOMIC DNA]</scope>
    <source>
        <strain evidence="9 10">DSM 15220</strain>
    </source>
</reference>
<evidence type="ECO:0000256" key="6">
    <source>
        <dbReference type="ARBA" id="ARBA00022989"/>
    </source>
</evidence>
<evidence type="ECO:0000256" key="3">
    <source>
        <dbReference type="ARBA" id="ARBA00022670"/>
    </source>
</evidence>
<dbReference type="GO" id="GO:0016020">
    <property type="term" value="C:membrane"/>
    <property type="evidence" value="ECO:0007669"/>
    <property type="project" value="InterPro"/>
</dbReference>
<keyword evidence="4 8" id="KW-0812">Transmembrane</keyword>
<feature type="transmembrane region" description="Helical" evidence="8">
    <location>
        <begin position="29"/>
        <end position="52"/>
    </location>
</feature>
<evidence type="ECO:0000256" key="7">
    <source>
        <dbReference type="ARBA" id="ARBA00023136"/>
    </source>
</evidence>
<dbReference type="OrthoDB" id="2666767at2"/>
<evidence type="ECO:0000313" key="10">
    <source>
        <dbReference type="Proteomes" id="UP000029500"/>
    </source>
</evidence>
<evidence type="ECO:0000256" key="8">
    <source>
        <dbReference type="SAM" id="Phobius"/>
    </source>
</evidence>
<evidence type="ECO:0008006" key="11">
    <source>
        <dbReference type="Google" id="ProtNLM"/>
    </source>
</evidence>
<dbReference type="STRING" id="189425.PGRAT_13070"/>
<sequence length="176" mass="18994">MIDVISTRLAAGIKNVVPDHPASHAVLKFAIAVVLNVLSIISLTLLISLFTGRLTEAGLILISFALLRQVSGGVHLKSGTQCVVFTTALFTLLSFVELGNVYVQALNAVSLALVLWLAPIGIERQTRIPKRHWPKLKIAAGILIIFNMLFCSAVVAVSFFAQACTLFLAWRGVKSI</sequence>
<keyword evidence="10" id="KW-1185">Reference proteome</keyword>
<dbReference type="Proteomes" id="UP000029500">
    <property type="component" value="Chromosome"/>
</dbReference>
<name>A0A089M5G4_9BACL</name>
<keyword evidence="5" id="KW-0378">Hydrolase</keyword>
<feature type="transmembrane region" description="Helical" evidence="8">
    <location>
        <begin position="101"/>
        <end position="122"/>
    </location>
</feature>
<dbReference type="SMART" id="SM00793">
    <property type="entry name" value="AgrB"/>
    <property type="match status" value="1"/>
</dbReference>
<dbReference type="EMBL" id="CP009287">
    <property type="protein sequence ID" value="AIQ68442.1"/>
    <property type="molecule type" value="Genomic_DNA"/>
</dbReference>
<dbReference type="RefSeq" id="WP_025706788.1">
    <property type="nucleotide sequence ID" value="NZ_CP009287.1"/>
</dbReference>
<dbReference type="GO" id="GO:0008233">
    <property type="term" value="F:peptidase activity"/>
    <property type="evidence" value="ECO:0007669"/>
    <property type="project" value="UniProtKB-KW"/>
</dbReference>
<organism evidence="9 10">
    <name type="scientific">Paenibacillus graminis</name>
    <dbReference type="NCBI Taxonomy" id="189425"/>
    <lineage>
        <taxon>Bacteria</taxon>
        <taxon>Bacillati</taxon>
        <taxon>Bacillota</taxon>
        <taxon>Bacilli</taxon>
        <taxon>Bacillales</taxon>
        <taxon>Paenibacillaceae</taxon>
        <taxon>Paenibacillus</taxon>
    </lineage>
</organism>
<evidence type="ECO:0000256" key="5">
    <source>
        <dbReference type="ARBA" id="ARBA00022801"/>
    </source>
</evidence>
<evidence type="ECO:0000256" key="4">
    <source>
        <dbReference type="ARBA" id="ARBA00022692"/>
    </source>
</evidence>
<dbReference type="HOGENOM" id="CLU_119880_0_0_9"/>
<keyword evidence="6 8" id="KW-1133">Transmembrane helix</keyword>
<dbReference type="InterPro" id="IPR006741">
    <property type="entry name" value="AgrB"/>
</dbReference>
<protein>
    <recommendedName>
        <fullName evidence="11">Accessory gene regulator AgrB</fullName>
    </recommendedName>
</protein>